<dbReference type="InterPro" id="IPR034984">
    <property type="entry name" value="Imelysin-like_IPPA"/>
</dbReference>
<name>A0ABX9QJY0_9BACT</name>
<proteinExistence type="predicted"/>
<reference evidence="4 5" key="1">
    <citation type="submission" date="2018-09" db="EMBL/GenBank/DDBJ databases">
        <authorList>
            <person name="Livingstone P.G."/>
            <person name="Whitworth D.E."/>
        </authorList>
    </citation>
    <scope>NUCLEOTIDE SEQUENCE [LARGE SCALE GENOMIC DNA]</scope>
    <source>
        <strain evidence="4 5">CA031B</strain>
    </source>
</reference>
<protein>
    <recommendedName>
        <fullName evidence="3">Imelysin-like domain-containing protein</fullName>
    </recommendedName>
</protein>
<organism evidence="4 5">
    <name type="scientific">Corallococcus praedator</name>
    <dbReference type="NCBI Taxonomy" id="2316724"/>
    <lineage>
        <taxon>Bacteria</taxon>
        <taxon>Pseudomonadati</taxon>
        <taxon>Myxococcota</taxon>
        <taxon>Myxococcia</taxon>
        <taxon>Myxococcales</taxon>
        <taxon>Cystobacterineae</taxon>
        <taxon>Myxococcaceae</taxon>
        <taxon>Corallococcus</taxon>
    </lineage>
</organism>
<evidence type="ECO:0000256" key="2">
    <source>
        <dbReference type="ARBA" id="ARBA00022729"/>
    </source>
</evidence>
<dbReference type="EMBL" id="RAWI01000070">
    <property type="protein sequence ID" value="RKI10722.1"/>
    <property type="molecule type" value="Genomic_DNA"/>
</dbReference>
<dbReference type="InterPro" id="IPR038352">
    <property type="entry name" value="Imelysin_sf"/>
</dbReference>
<dbReference type="RefSeq" id="WP_120533003.1">
    <property type="nucleotide sequence ID" value="NZ_RAWI01000070.1"/>
</dbReference>
<keyword evidence="2" id="KW-0732">Signal</keyword>
<comment type="subcellular location">
    <subcellularLocation>
        <location evidence="1">Cell envelope</location>
    </subcellularLocation>
</comment>
<dbReference type="CDD" id="cd14659">
    <property type="entry name" value="Imelysin-like_IPPA"/>
    <property type="match status" value="1"/>
</dbReference>
<accession>A0ABX9QJY0</accession>
<evidence type="ECO:0000256" key="1">
    <source>
        <dbReference type="ARBA" id="ARBA00004196"/>
    </source>
</evidence>
<evidence type="ECO:0000259" key="3">
    <source>
        <dbReference type="Pfam" id="PF09375"/>
    </source>
</evidence>
<dbReference type="PROSITE" id="PS51257">
    <property type="entry name" value="PROKAR_LIPOPROTEIN"/>
    <property type="match status" value="1"/>
</dbReference>
<dbReference type="Proteomes" id="UP000278907">
    <property type="component" value="Unassembled WGS sequence"/>
</dbReference>
<evidence type="ECO:0000313" key="4">
    <source>
        <dbReference type="EMBL" id="RKI10722.1"/>
    </source>
</evidence>
<dbReference type="Pfam" id="PF09375">
    <property type="entry name" value="Peptidase_M75"/>
    <property type="match status" value="1"/>
</dbReference>
<comment type="caution">
    <text evidence="4">The sequence shown here is derived from an EMBL/GenBank/DDBJ whole genome shotgun (WGS) entry which is preliminary data.</text>
</comment>
<feature type="domain" description="Imelysin-like" evidence="3">
    <location>
        <begin position="64"/>
        <end position="373"/>
    </location>
</feature>
<dbReference type="InterPro" id="IPR018976">
    <property type="entry name" value="Imelysin-like"/>
</dbReference>
<dbReference type="Gene3D" id="1.20.1420.20">
    <property type="entry name" value="M75 peptidase, HXXE motif"/>
    <property type="match status" value="1"/>
</dbReference>
<keyword evidence="5" id="KW-1185">Reference proteome</keyword>
<evidence type="ECO:0000313" key="5">
    <source>
        <dbReference type="Proteomes" id="UP000278907"/>
    </source>
</evidence>
<sequence>MTFSRTRPAAPSRWGARALAFTAVLSLACSDSKPKPVEPDPLPPGETDVRAELLSATGACILGTARDFLPKATALQAATAALRDAPDAAAVAAARAAFHDAMDVWQVMEAMQVGPAAPRSSPGGAEIRDNIYSFPLINRCSVEEQLVSKGYESASFSSSLVTRRGFVALEYLLFYEGAETACGPNSAIVAQGTWAALSAEDRAARKRAYAAVVAADVSMRAQALVTAWAPEGGNFQKTLSTPGSGNTVFPSTQVALNAMSDAIFYVEREGKDQKLARPLGLRDCSSATCPELLESQFAGRSKQNLIQNLKGFRRVVEGCGADYSGPGFDDVLVAAGAEAVATRMHAQVVEAEAALAAVEEADLRQALVDDKASVQRLYDDFKGITDVLKTDFITTLDLEPPAGLEGDND</sequence>
<gene>
    <name evidence="4" type="ORF">D7Y13_12150</name>
</gene>